<comment type="caution">
    <text evidence="1">The sequence shown here is derived from an EMBL/GenBank/DDBJ whole genome shotgun (WGS) entry which is preliminary data.</text>
</comment>
<sequence>MSHIVITGPTPGNTQSDGASNRREIHDLIKDDYQFSLYIQALTAMFNSTQQDLISFFQIGGIHGLPYVQWDGSGGSQPVQGSWGGYCTHGSILFPTWHRPYVALFEQILQRQAKGIAAQYTYDQDRWLSAAANLRSPFWDWARNSVPPAEVVSLANVTITTPDGKKTSVANPLIRYTFHPIDPSFPTPYSNWKTTLRNPTSNGANATTDVNGLISDLQSVQSDLTTSIYNLLTRVHTWPAFSNHTPGDGGSSSNSLEAIHDEVHGVIGGHMGDPAVAGFDPIFFLHHTNVDRFLSLWAALNPKVWVGKGPAEGGTYTIPPNATIDSSTPLTPFWETQSGYWSSAQTTSTNKFEYSYPEFNGLDLGNPAAVKTAIAKIVNQLYGGIVFHPLDSSDDTSTASASAAPVSFLARGGGSAPAPGHPVPPAPPAGHGQSHYTAPPPPGPPAPAPLPSNYYDWTARIRVKKYELGASFTVLLFLGAVPEDPAQWRSCAGFVGAHYAFVNSAADQCDNCRSQADTYAEGFVHLNYGISKHSGLNSYEPPVISPYLQRDLHWRVQRVDKTAVALTELPSLEVTVSATPVSVEPGADFPTYGEPTYHNHITHGREGGSRAAAA</sequence>
<organism evidence="1 2">
    <name type="scientific">Auriscalpium vulgare</name>
    <dbReference type="NCBI Taxonomy" id="40419"/>
    <lineage>
        <taxon>Eukaryota</taxon>
        <taxon>Fungi</taxon>
        <taxon>Dikarya</taxon>
        <taxon>Basidiomycota</taxon>
        <taxon>Agaricomycotina</taxon>
        <taxon>Agaricomycetes</taxon>
        <taxon>Russulales</taxon>
        <taxon>Auriscalpiaceae</taxon>
        <taxon>Auriscalpium</taxon>
    </lineage>
</organism>
<reference evidence="1" key="1">
    <citation type="submission" date="2021-02" db="EMBL/GenBank/DDBJ databases">
        <authorList>
            <consortium name="DOE Joint Genome Institute"/>
            <person name="Ahrendt S."/>
            <person name="Looney B.P."/>
            <person name="Miyauchi S."/>
            <person name="Morin E."/>
            <person name="Drula E."/>
            <person name="Courty P.E."/>
            <person name="Chicoki N."/>
            <person name="Fauchery L."/>
            <person name="Kohler A."/>
            <person name="Kuo A."/>
            <person name="Labutti K."/>
            <person name="Pangilinan J."/>
            <person name="Lipzen A."/>
            <person name="Riley R."/>
            <person name="Andreopoulos W."/>
            <person name="He G."/>
            <person name="Johnson J."/>
            <person name="Barry K.W."/>
            <person name="Grigoriev I.V."/>
            <person name="Nagy L."/>
            <person name="Hibbett D."/>
            <person name="Henrissat B."/>
            <person name="Matheny P.B."/>
            <person name="Labbe J."/>
            <person name="Martin F."/>
        </authorList>
    </citation>
    <scope>NUCLEOTIDE SEQUENCE</scope>
    <source>
        <strain evidence="1">FP105234-sp</strain>
    </source>
</reference>
<evidence type="ECO:0000313" key="2">
    <source>
        <dbReference type="Proteomes" id="UP000814033"/>
    </source>
</evidence>
<evidence type="ECO:0000313" key="1">
    <source>
        <dbReference type="EMBL" id="KAI0043594.1"/>
    </source>
</evidence>
<reference evidence="1" key="2">
    <citation type="journal article" date="2022" name="New Phytol.">
        <title>Evolutionary transition to the ectomycorrhizal habit in the genomes of a hyperdiverse lineage of mushroom-forming fungi.</title>
        <authorList>
            <person name="Looney B."/>
            <person name="Miyauchi S."/>
            <person name="Morin E."/>
            <person name="Drula E."/>
            <person name="Courty P.E."/>
            <person name="Kohler A."/>
            <person name="Kuo A."/>
            <person name="LaButti K."/>
            <person name="Pangilinan J."/>
            <person name="Lipzen A."/>
            <person name="Riley R."/>
            <person name="Andreopoulos W."/>
            <person name="He G."/>
            <person name="Johnson J."/>
            <person name="Nolan M."/>
            <person name="Tritt A."/>
            <person name="Barry K.W."/>
            <person name="Grigoriev I.V."/>
            <person name="Nagy L.G."/>
            <person name="Hibbett D."/>
            <person name="Henrissat B."/>
            <person name="Matheny P.B."/>
            <person name="Labbe J."/>
            <person name="Martin F.M."/>
        </authorList>
    </citation>
    <scope>NUCLEOTIDE SEQUENCE</scope>
    <source>
        <strain evidence="1">FP105234-sp</strain>
    </source>
</reference>
<dbReference type="EMBL" id="MU276012">
    <property type="protein sequence ID" value="KAI0043594.1"/>
    <property type="molecule type" value="Genomic_DNA"/>
</dbReference>
<accession>A0ACB8RHH7</accession>
<keyword evidence="2" id="KW-1185">Reference proteome</keyword>
<gene>
    <name evidence="1" type="ORF">FA95DRAFT_372103</name>
</gene>
<proteinExistence type="predicted"/>
<dbReference type="Proteomes" id="UP000814033">
    <property type="component" value="Unassembled WGS sequence"/>
</dbReference>
<protein>
    <submittedName>
        <fullName evidence="1">Tyrosinase</fullName>
    </submittedName>
</protein>
<name>A0ACB8RHH7_9AGAM</name>